<dbReference type="Proteomes" id="UP000266745">
    <property type="component" value="Chromosome"/>
</dbReference>
<dbReference type="InterPro" id="IPR026170">
    <property type="entry name" value="FAM173A/B"/>
</dbReference>
<dbReference type="InterPro" id="IPR013216">
    <property type="entry name" value="Methyltransf_11"/>
</dbReference>
<keyword evidence="2 5" id="KW-0808">Transferase</keyword>
<dbReference type="SUPFAM" id="SSF53335">
    <property type="entry name" value="S-adenosyl-L-methionine-dependent methyltransferases"/>
    <property type="match status" value="1"/>
</dbReference>
<keyword evidence="6" id="KW-1185">Reference proteome</keyword>
<dbReference type="STRING" id="1603555.SU86_004430"/>
<evidence type="ECO:0000256" key="3">
    <source>
        <dbReference type="ARBA" id="ARBA00022691"/>
    </source>
</evidence>
<dbReference type="OrthoDB" id="6027at2157"/>
<dbReference type="GO" id="GO:0016279">
    <property type="term" value="F:protein-lysine N-methyltransferase activity"/>
    <property type="evidence" value="ECO:0007669"/>
    <property type="project" value="InterPro"/>
</dbReference>
<name>A0A3G1B1J2_9ARCH</name>
<evidence type="ECO:0000256" key="2">
    <source>
        <dbReference type="ARBA" id="ARBA00022679"/>
    </source>
</evidence>
<dbReference type="RefSeq" id="WP_048188591.1">
    <property type="nucleotide sequence ID" value="NZ_CP011097.1"/>
</dbReference>
<keyword evidence="3" id="KW-0949">S-adenosyl-L-methionine</keyword>
<evidence type="ECO:0000313" key="5">
    <source>
        <dbReference type="EMBL" id="AJZ75737.1"/>
    </source>
</evidence>
<dbReference type="GeneID" id="24875642"/>
<feature type="domain" description="Methyltransferase type 11" evidence="4">
    <location>
        <begin position="44"/>
        <end position="102"/>
    </location>
</feature>
<evidence type="ECO:0000256" key="1">
    <source>
        <dbReference type="ARBA" id="ARBA00022603"/>
    </source>
</evidence>
<dbReference type="Pfam" id="PF08241">
    <property type="entry name" value="Methyltransf_11"/>
    <property type="match status" value="1"/>
</dbReference>
<dbReference type="GO" id="GO:0032259">
    <property type="term" value="P:methylation"/>
    <property type="evidence" value="ECO:0007669"/>
    <property type="project" value="UniProtKB-KW"/>
</dbReference>
<dbReference type="PANTHER" id="PTHR13610">
    <property type="entry name" value="METHYLTRANSFERASE DOMAIN-CONTAINING PROTEIN"/>
    <property type="match status" value="1"/>
</dbReference>
<reference evidence="5 6" key="1">
    <citation type="journal article" date="2016" name="Sci. Rep.">
        <title>A novel ammonia-oxidizing archaeon from wastewater treatment plant: Its enrichment, physiological and genomic characteristics.</title>
        <authorList>
            <person name="Li Y."/>
            <person name="Ding K."/>
            <person name="Wen X."/>
            <person name="Zhang B."/>
            <person name="Shen B."/>
            <person name="Yang Y."/>
        </authorList>
    </citation>
    <scope>NUCLEOTIDE SEQUENCE [LARGE SCALE GENOMIC DNA]</scope>
    <source>
        <strain evidence="5 6">SAT1</strain>
    </source>
</reference>
<dbReference type="AlphaFoldDB" id="A0A3G1B1J2"/>
<dbReference type="CDD" id="cd02440">
    <property type="entry name" value="AdoMet_MTases"/>
    <property type="match status" value="1"/>
</dbReference>
<dbReference type="EMBL" id="CP011097">
    <property type="protein sequence ID" value="AJZ75737.1"/>
    <property type="molecule type" value="Genomic_DNA"/>
</dbReference>
<dbReference type="Gene3D" id="3.40.50.150">
    <property type="entry name" value="Vaccinia Virus protein VP39"/>
    <property type="match status" value="1"/>
</dbReference>
<sequence>MKIEEYISSLPTPIISGQEVELPDDSLREIFRFVDLGKEDVLYHLGCGTGNSLSIATKEFGAKTIGIDNDKNKIIQAEQQKEPNRILRCEDITESDLSDATVILFWFSDENIIQKMLERFSKLKPECRIITIFDPLPGIIPNMVRFPYLLHKTPFTPAKSLKDQVVSIFETECIDFTTAWEYAERYTKAVGSPDVGNDRFLTILQTIMIWINARNLGLSCTKEIPAPVKAYIEILDNFFNIEVKHLIK</sequence>
<dbReference type="InterPro" id="IPR029063">
    <property type="entry name" value="SAM-dependent_MTases_sf"/>
</dbReference>
<accession>A0A3G1B1J2</accession>
<gene>
    <name evidence="5" type="ORF">SU86_004430</name>
</gene>
<dbReference type="PANTHER" id="PTHR13610:SF11">
    <property type="entry name" value="METHYLTRANSFERASE DOMAIN-CONTAINING PROTEIN"/>
    <property type="match status" value="1"/>
</dbReference>
<protein>
    <submittedName>
        <fullName evidence="5">SAM-dependent methyltransferase</fullName>
    </submittedName>
</protein>
<proteinExistence type="predicted"/>
<keyword evidence="1 5" id="KW-0489">Methyltransferase</keyword>
<dbReference type="KEGG" id="tah:SU86_004430"/>
<evidence type="ECO:0000259" key="4">
    <source>
        <dbReference type="Pfam" id="PF08241"/>
    </source>
</evidence>
<organism evidence="5 6">
    <name type="scientific">Candidatus Nitrosotenuis cloacae</name>
    <dbReference type="NCBI Taxonomy" id="1603555"/>
    <lineage>
        <taxon>Archaea</taxon>
        <taxon>Nitrososphaerota</taxon>
        <taxon>Candidatus Nitrosotenuis</taxon>
    </lineage>
</organism>
<evidence type="ECO:0000313" key="6">
    <source>
        <dbReference type="Proteomes" id="UP000266745"/>
    </source>
</evidence>